<comment type="function">
    <text evidence="5">Catalyzes the reversible transfer of the terminal phosphate group between ATP and AMP. Plays an important role in cellular energy homeostasis and in adenine nucleotide metabolism.</text>
</comment>
<dbReference type="EC" id="2.7.4.3" evidence="5 7"/>
<keyword evidence="5" id="KW-0862">Zinc</keyword>
<evidence type="ECO:0000256" key="6">
    <source>
        <dbReference type="RuleBase" id="RU003330"/>
    </source>
</evidence>
<comment type="caution">
    <text evidence="9">The sequence shown here is derived from an EMBL/GenBank/DDBJ whole genome shotgun (WGS) entry which is preliminary data.</text>
</comment>
<feature type="region of interest" description="NMP" evidence="5">
    <location>
        <begin position="30"/>
        <end position="59"/>
    </location>
</feature>
<dbReference type="RefSeq" id="WP_183732904.1">
    <property type="nucleotide sequence ID" value="NZ_JACHID010000010.1"/>
</dbReference>
<comment type="catalytic activity">
    <reaction evidence="5 7">
        <text>AMP + ATP = 2 ADP</text>
        <dbReference type="Rhea" id="RHEA:12973"/>
        <dbReference type="ChEBI" id="CHEBI:30616"/>
        <dbReference type="ChEBI" id="CHEBI:456215"/>
        <dbReference type="ChEBI" id="CHEBI:456216"/>
        <dbReference type="EC" id="2.7.4.3"/>
    </reaction>
</comment>
<dbReference type="InterPro" id="IPR006259">
    <property type="entry name" value="Adenyl_kin_sub"/>
</dbReference>
<feature type="region of interest" description="LID" evidence="5">
    <location>
        <begin position="127"/>
        <end position="164"/>
    </location>
</feature>
<dbReference type="InterPro" id="IPR027417">
    <property type="entry name" value="P-loop_NTPase"/>
</dbReference>
<gene>
    <name evidence="5" type="primary">adk</name>
    <name evidence="9" type="ORF">HNR37_001760</name>
</gene>
<feature type="binding site" evidence="5">
    <location>
        <position position="31"/>
    </location>
    <ligand>
        <name>AMP</name>
        <dbReference type="ChEBI" id="CHEBI:456215"/>
    </ligand>
</feature>
<dbReference type="GO" id="GO:0004017">
    <property type="term" value="F:AMP kinase activity"/>
    <property type="evidence" value="ECO:0007669"/>
    <property type="project" value="UniProtKB-UniRule"/>
</dbReference>
<evidence type="ECO:0000256" key="3">
    <source>
        <dbReference type="ARBA" id="ARBA00022741"/>
    </source>
</evidence>
<comment type="pathway">
    <text evidence="5">Purine metabolism; AMP biosynthesis via salvage pathway; AMP from ADP: step 1/1.</text>
</comment>
<comment type="subunit">
    <text evidence="5 7">Monomer.</text>
</comment>
<dbReference type="InterPro" id="IPR033690">
    <property type="entry name" value="Adenylat_kinase_CS"/>
</dbReference>
<feature type="binding site" evidence="5">
    <location>
        <position position="151"/>
    </location>
    <ligand>
        <name>Zn(2+)</name>
        <dbReference type="ChEBI" id="CHEBI:29105"/>
        <note>structural</note>
    </ligand>
</feature>
<reference evidence="9 10" key="1">
    <citation type="submission" date="2020-08" db="EMBL/GenBank/DDBJ databases">
        <title>Genomic Encyclopedia of Type Strains, Phase IV (KMG-IV): sequencing the most valuable type-strain genomes for metagenomic binning, comparative biology and taxonomic classification.</title>
        <authorList>
            <person name="Goeker M."/>
        </authorList>
    </citation>
    <scope>NUCLEOTIDE SEQUENCE [LARGE SCALE GENOMIC DNA]</scope>
    <source>
        <strain evidence="9 10">DSM 22071</strain>
    </source>
</reference>
<feature type="binding site" evidence="5">
    <location>
        <position position="36"/>
    </location>
    <ligand>
        <name>AMP</name>
        <dbReference type="ChEBI" id="CHEBI:456215"/>
    </ligand>
</feature>
<dbReference type="SUPFAM" id="SSF52540">
    <property type="entry name" value="P-loop containing nucleoside triphosphate hydrolases"/>
    <property type="match status" value="1"/>
</dbReference>
<name>A0A7W8DHF2_9BACT</name>
<protein>
    <recommendedName>
        <fullName evidence="5 7">Adenylate kinase</fullName>
        <shortName evidence="5">AK</shortName>
        <ecNumber evidence="5 7">2.7.4.3</ecNumber>
    </recommendedName>
    <alternativeName>
        <fullName evidence="5">ATP-AMP transphosphorylase</fullName>
    </alternativeName>
    <alternativeName>
        <fullName evidence="5">ATP:AMP phosphotransferase</fullName>
    </alternativeName>
    <alternativeName>
        <fullName evidence="5">Adenylate monophosphate kinase</fullName>
    </alternativeName>
</protein>
<comment type="subcellular location">
    <subcellularLocation>
        <location evidence="5 7">Cytoplasm</location>
    </subcellularLocation>
</comment>
<keyword evidence="2 5" id="KW-0545">Nucleotide biosynthesis</keyword>
<dbReference type="EMBL" id="JACHID010000010">
    <property type="protein sequence ID" value="MBB5022425.1"/>
    <property type="molecule type" value="Genomic_DNA"/>
</dbReference>
<dbReference type="InterPro" id="IPR000850">
    <property type="entry name" value="Adenylat/UMP-CMP_kin"/>
</dbReference>
<feature type="binding site" evidence="5">
    <location>
        <position position="128"/>
    </location>
    <ligand>
        <name>ATP</name>
        <dbReference type="ChEBI" id="CHEBI:30616"/>
    </ligand>
</feature>
<keyword evidence="5 7" id="KW-0067">ATP-binding</keyword>
<dbReference type="GO" id="GO:0044209">
    <property type="term" value="P:AMP salvage"/>
    <property type="evidence" value="ECO:0007669"/>
    <property type="project" value="UniProtKB-UniRule"/>
</dbReference>
<dbReference type="GO" id="GO:0005737">
    <property type="term" value="C:cytoplasm"/>
    <property type="evidence" value="ECO:0007669"/>
    <property type="project" value="UniProtKB-SubCell"/>
</dbReference>
<feature type="domain" description="Adenylate kinase active site lid" evidence="8">
    <location>
        <begin position="128"/>
        <end position="163"/>
    </location>
</feature>
<dbReference type="PROSITE" id="PS00113">
    <property type="entry name" value="ADENYLATE_KINASE"/>
    <property type="match status" value="1"/>
</dbReference>
<keyword evidence="1 5" id="KW-0808">Transferase</keyword>
<evidence type="ECO:0000256" key="2">
    <source>
        <dbReference type="ARBA" id="ARBA00022727"/>
    </source>
</evidence>
<feature type="binding site" evidence="5">
    <location>
        <position position="154"/>
    </location>
    <ligand>
        <name>Zn(2+)</name>
        <dbReference type="ChEBI" id="CHEBI:29105"/>
        <note>structural</note>
    </ligand>
</feature>
<dbReference type="PRINTS" id="PR00094">
    <property type="entry name" value="ADENYLTKNASE"/>
</dbReference>
<feature type="binding site" evidence="5">
    <location>
        <position position="131"/>
    </location>
    <ligand>
        <name>Zn(2+)</name>
        <dbReference type="ChEBI" id="CHEBI:29105"/>
        <note>structural</note>
    </ligand>
</feature>
<dbReference type="Proteomes" id="UP000528322">
    <property type="component" value="Unassembled WGS sequence"/>
</dbReference>
<dbReference type="GO" id="GO:0005524">
    <property type="term" value="F:ATP binding"/>
    <property type="evidence" value="ECO:0007669"/>
    <property type="project" value="UniProtKB-UniRule"/>
</dbReference>
<comment type="similarity">
    <text evidence="5 6">Belongs to the adenylate kinase family.</text>
</comment>
<dbReference type="PANTHER" id="PTHR23359">
    <property type="entry name" value="NUCLEOTIDE KINASE"/>
    <property type="match status" value="1"/>
</dbReference>
<dbReference type="Gene3D" id="3.40.50.300">
    <property type="entry name" value="P-loop containing nucleotide triphosphate hydrolases"/>
    <property type="match status" value="1"/>
</dbReference>
<dbReference type="GO" id="GO:0008270">
    <property type="term" value="F:zinc ion binding"/>
    <property type="evidence" value="ECO:0007669"/>
    <property type="project" value="UniProtKB-UniRule"/>
</dbReference>
<keyword evidence="4 5" id="KW-0418">Kinase</keyword>
<feature type="binding site" evidence="5">
    <location>
        <position position="200"/>
    </location>
    <ligand>
        <name>ATP</name>
        <dbReference type="ChEBI" id="CHEBI:30616"/>
    </ligand>
</feature>
<feature type="binding site" evidence="5">
    <location>
        <begin position="57"/>
        <end position="59"/>
    </location>
    <ligand>
        <name>AMP</name>
        <dbReference type="ChEBI" id="CHEBI:456215"/>
    </ligand>
</feature>
<sequence length="215" mass="23460">MRLILLGAPGSGKGTQGPILAERFDVPVISTGDILRAAVAEQSKMGQQAKSYMDKGELVPDEVIIGIMQERLAMDDAQNGFILDGFPRTTPQAEALSQMLRETFSVAIDNVINLEVSEEELVDRLGGRRVCSQCGATFHIEAAPPKQEDICDRCGGKLVQRDDDKRDTILKRMQVFREQTSPLVTYYDDQGLLCTVRATGSVDQISTGILSAIGK</sequence>
<dbReference type="FunFam" id="3.40.50.300:FF:000106">
    <property type="entry name" value="Adenylate kinase mitochondrial"/>
    <property type="match status" value="1"/>
</dbReference>
<feature type="binding site" evidence="5">
    <location>
        <begin position="85"/>
        <end position="88"/>
    </location>
    <ligand>
        <name>AMP</name>
        <dbReference type="ChEBI" id="CHEBI:456215"/>
    </ligand>
</feature>
<feature type="binding site" evidence="5">
    <location>
        <begin position="137"/>
        <end position="138"/>
    </location>
    <ligand>
        <name>ATP</name>
        <dbReference type="ChEBI" id="CHEBI:30616"/>
    </ligand>
</feature>
<dbReference type="NCBIfam" id="NF001381">
    <property type="entry name" value="PRK00279.1-3"/>
    <property type="match status" value="1"/>
</dbReference>
<evidence type="ECO:0000256" key="1">
    <source>
        <dbReference type="ARBA" id="ARBA00022679"/>
    </source>
</evidence>
<organism evidence="9 10">
    <name type="scientific">Desulfurispira natronophila</name>
    <dbReference type="NCBI Taxonomy" id="682562"/>
    <lineage>
        <taxon>Bacteria</taxon>
        <taxon>Pseudomonadati</taxon>
        <taxon>Chrysiogenota</taxon>
        <taxon>Chrysiogenia</taxon>
        <taxon>Chrysiogenales</taxon>
        <taxon>Chrysiogenaceae</taxon>
        <taxon>Desulfurispira</taxon>
    </lineage>
</organism>
<evidence type="ECO:0000259" key="8">
    <source>
        <dbReference type="Pfam" id="PF05191"/>
    </source>
</evidence>
<comment type="domain">
    <text evidence="5">Consists of three domains, a large central CORE domain and two small peripheral domains, NMPbind and LID, which undergo movements during catalysis. The LID domain closes over the site of phosphoryl transfer upon ATP binding. Assembling and dissambling the active center during each catalytic cycle provides an effective means to prevent ATP hydrolysis. Some bacteria have evolved a zinc-coordinating structure that stabilizes the LID domain.</text>
</comment>
<dbReference type="HAMAP" id="MF_00235">
    <property type="entry name" value="Adenylate_kinase_Adk"/>
    <property type="match status" value="1"/>
</dbReference>
<dbReference type="UniPathway" id="UPA00588">
    <property type="reaction ID" value="UER00649"/>
</dbReference>
<dbReference type="NCBIfam" id="NF011100">
    <property type="entry name" value="PRK14527.1"/>
    <property type="match status" value="1"/>
</dbReference>
<feature type="binding site" evidence="5">
    <location>
        <position position="134"/>
    </location>
    <ligand>
        <name>Zn(2+)</name>
        <dbReference type="ChEBI" id="CHEBI:29105"/>
        <note>structural</note>
    </ligand>
</feature>
<dbReference type="CDD" id="cd01428">
    <property type="entry name" value="ADK"/>
    <property type="match status" value="1"/>
</dbReference>
<keyword evidence="5" id="KW-0963">Cytoplasm</keyword>
<feature type="binding site" evidence="5">
    <location>
        <position position="161"/>
    </location>
    <ligand>
        <name>AMP</name>
        <dbReference type="ChEBI" id="CHEBI:456215"/>
    </ligand>
</feature>
<evidence type="ECO:0000313" key="10">
    <source>
        <dbReference type="Proteomes" id="UP000528322"/>
    </source>
</evidence>
<feature type="binding site" evidence="5">
    <location>
        <position position="172"/>
    </location>
    <ligand>
        <name>AMP</name>
        <dbReference type="ChEBI" id="CHEBI:456215"/>
    </ligand>
</feature>
<feature type="binding site" evidence="5">
    <location>
        <begin position="10"/>
        <end position="15"/>
    </location>
    <ligand>
        <name>ATP</name>
        <dbReference type="ChEBI" id="CHEBI:30616"/>
    </ligand>
</feature>
<proteinExistence type="inferred from homology"/>
<accession>A0A7W8DHF2</accession>
<evidence type="ECO:0000256" key="4">
    <source>
        <dbReference type="ARBA" id="ARBA00022777"/>
    </source>
</evidence>
<evidence type="ECO:0000313" key="9">
    <source>
        <dbReference type="EMBL" id="MBB5022425.1"/>
    </source>
</evidence>
<dbReference type="NCBIfam" id="TIGR01351">
    <property type="entry name" value="adk"/>
    <property type="match status" value="1"/>
</dbReference>
<keyword evidence="3 5" id="KW-0547">Nucleotide-binding</keyword>
<evidence type="ECO:0000256" key="5">
    <source>
        <dbReference type="HAMAP-Rule" id="MF_00235"/>
    </source>
</evidence>
<dbReference type="Pfam" id="PF00406">
    <property type="entry name" value="ADK"/>
    <property type="match status" value="1"/>
</dbReference>
<dbReference type="InterPro" id="IPR007862">
    <property type="entry name" value="Adenylate_kinase_lid-dom"/>
</dbReference>
<keyword evidence="5" id="KW-0479">Metal-binding</keyword>
<evidence type="ECO:0000256" key="7">
    <source>
        <dbReference type="RuleBase" id="RU003331"/>
    </source>
</evidence>
<dbReference type="AlphaFoldDB" id="A0A7W8DHF2"/>
<dbReference type="Pfam" id="PF05191">
    <property type="entry name" value="ADK_lid"/>
    <property type="match status" value="1"/>
</dbReference>
<dbReference type="NCBIfam" id="NF001380">
    <property type="entry name" value="PRK00279.1-2"/>
    <property type="match status" value="1"/>
</dbReference>
<feature type="binding site" evidence="5">
    <location>
        <position position="92"/>
    </location>
    <ligand>
        <name>AMP</name>
        <dbReference type="ChEBI" id="CHEBI:456215"/>
    </ligand>
</feature>
<keyword evidence="10" id="KW-1185">Reference proteome</keyword>